<dbReference type="GO" id="GO:0020037">
    <property type="term" value="F:heme binding"/>
    <property type="evidence" value="ECO:0007669"/>
    <property type="project" value="InterPro"/>
</dbReference>
<evidence type="ECO:0000256" key="3">
    <source>
        <dbReference type="ARBA" id="ARBA00023004"/>
    </source>
</evidence>
<dbReference type="GO" id="GO:0046872">
    <property type="term" value="F:metal ion binding"/>
    <property type="evidence" value="ECO:0007669"/>
    <property type="project" value="UniProtKB-KW"/>
</dbReference>
<dbReference type="InterPro" id="IPR036909">
    <property type="entry name" value="Cyt_c-like_dom_sf"/>
</dbReference>
<sequence precursor="true">MTFQLVPRRAAAALAFCLTLVLCSPSQADDPPSAVGSIMKLLKSGRVPATRLGPILELVCSRGNEHDLAFVYQQALKPDVWSEDLRLKVLEQLADAAKTRKVVPAGDLSGLTKLISPAGETDPKLQLAAIRLAGLWNVEDAAPALKSLGLNTEAPAELQQAALDALLGLGGDAAKSTIDALVADDQPFANRARGVAALASIDLDRAAQLAADVLESAGPQDDPAPVIDALMDRKGGADALAAAIEKSPPTGDVAKLALRHMYSVGRSDDALVKILGSLSGMNANPDPPTKEEVFALVEEVNEKGDAERGERVFRRSDLSCVKCHAVSKAGGQIGPDLSAVGASSPVDYLVTSVLDPDQAIKEAYTTKIVLTEDGEVFQGLVVDRTDERLVLKDANGKTSTIPVADIEDEVEGKSLMPKGLVKFMTHQELLDVIKFLSMLGKPGTEYAIRSTPRMQRWRVLSPVPESLQSESANITVFEDEVLYSTNWQPAYSLVNGTLPLDELADQVKSDILYVQGEVDVTSAGPIGIRVDSAEGVALWVNDQDYGSVAEVKHEFPTGRHKITLRIDTRQRTEPGLKLELFRVPGSDAEFTVVDGQ</sequence>
<dbReference type="InterPro" id="IPR013427">
    <property type="entry name" value="Haem-bd_dom_put"/>
</dbReference>
<evidence type="ECO:0000259" key="6">
    <source>
        <dbReference type="PROSITE" id="PS51007"/>
    </source>
</evidence>
<dbReference type="RefSeq" id="WP_145370127.1">
    <property type="nucleotide sequence ID" value="NZ_CP036275.1"/>
</dbReference>
<dbReference type="SUPFAM" id="SSF46626">
    <property type="entry name" value="Cytochrome c"/>
    <property type="match status" value="1"/>
</dbReference>
<evidence type="ECO:0000313" key="7">
    <source>
        <dbReference type="EMBL" id="QDU38883.1"/>
    </source>
</evidence>
<dbReference type="GO" id="GO:0009055">
    <property type="term" value="F:electron transfer activity"/>
    <property type="evidence" value="ECO:0007669"/>
    <property type="project" value="InterPro"/>
</dbReference>
<accession>A0A517Z8T9</accession>
<evidence type="ECO:0000256" key="4">
    <source>
        <dbReference type="PROSITE-ProRule" id="PRU00433"/>
    </source>
</evidence>
<dbReference type="EMBL" id="CP036275">
    <property type="protein sequence ID" value="QDU38883.1"/>
    <property type="molecule type" value="Genomic_DNA"/>
</dbReference>
<evidence type="ECO:0000256" key="5">
    <source>
        <dbReference type="SAM" id="SignalP"/>
    </source>
</evidence>
<dbReference type="InterPro" id="IPR009056">
    <property type="entry name" value="Cyt_c-like_dom"/>
</dbReference>
<keyword evidence="2 4" id="KW-0479">Metal-binding</keyword>
<dbReference type="PANTHER" id="PTHR33546:SF1">
    <property type="entry name" value="LARGE, MULTIFUNCTIONAL SECRETED PROTEIN"/>
    <property type="match status" value="1"/>
</dbReference>
<feature type="domain" description="Cytochrome c" evidence="6">
    <location>
        <begin position="304"/>
        <end position="440"/>
    </location>
</feature>
<reference evidence="7 8" key="1">
    <citation type="submission" date="2019-02" db="EMBL/GenBank/DDBJ databases">
        <title>Deep-cultivation of Planctomycetes and their phenomic and genomic characterization uncovers novel biology.</title>
        <authorList>
            <person name="Wiegand S."/>
            <person name="Jogler M."/>
            <person name="Boedeker C."/>
            <person name="Pinto D."/>
            <person name="Vollmers J."/>
            <person name="Rivas-Marin E."/>
            <person name="Kohn T."/>
            <person name="Peeters S.H."/>
            <person name="Heuer A."/>
            <person name="Rast P."/>
            <person name="Oberbeckmann S."/>
            <person name="Bunk B."/>
            <person name="Jeske O."/>
            <person name="Meyerdierks A."/>
            <person name="Storesund J.E."/>
            <person name="Kallscheuer N."/>
            <person name="Luecker S."/>
            <person name="Lage O.M."/>
            <person name="Pohl T."/>
            <person name="Merkel B.J."/>
            <person name="Hornburger P."/>
            <person name="Mueller R.-W."/>
            <person name="Bruemmer F."/>
            <person name="Labrenz M."/>
            <person name="Spormann A.M."/>
            <person name="Op den Camp H."/>
            <person name="Overmann J."/>
            <person name="Amann R."/>
            <person name="Jetten M.S.M."/>
            <person name="Mascher T."/>
            <person name="Medema M.H."/>
            <person name="Devos D.P."/>
            <person name="Kaster A.-K."/>
            <person name="Ovreas L."/>
            <person name="Rohde M."/>
            <person name="Galperin M.Y."/>
            <person name="Jogler C."/>
        </authorList>
    </citation>
    <scope>NUCLEOTIDE SEQUENCE [LARGE SCALE GENOMIC DNA]</scope>
    <source>
        <strain evidence="7 8">Mal4</strain>
    </source>
</reference>
<feature type="signal peptide" evidence="5">
    <location>
        <begin position="1"/>
        <end position="28"/>
    </location>
</feature>
<dbReference type="KEGG" id="mri:Mal4_32150"/>
<gene>
    <name evidence="7" type="ORF">Mal4_32150</name>
</gene>
<dbReference type="PANTHER" id="PTHR33546">
    <property type="entry name" value="LARGE, MULTIFUNCTIONAL SECRETED PROTEIN-RELATED"/>
    <property type="match status" value="1"/>
</dbReference>
<dbReference type="PROSITE" id="PS51007">
    <property type="entry name" value="CYTC"/>
    <property type="match status" value="1"/>
</dbReference>
<organism evidence="7 8">
    <name type="scientific">Maioricimonas rarisocia</name>
    <dbReference type="NCBI Taxonomy" id="2528026"/>
    <lineage>
        <taxon>Bacteria</taxon>
        <taxon>Pseudomonadati</taxon>
        <taxon>Planctomycetota</taxon>
        <taxon>Planctomycetia</taxon>
        <taxon>Planctomycetales</taxon>
        <taxon>Planctomycetaceae</taxon>
        <taxon>Maioricimonas</taxon>
    </lineage>
</organism>
<dbReference type="Proteomes" id="UP000320496">
    <property type="component" value="Chromosome"/>
</dbReference>
<feature type="chain" id="PRO_5022008193" description="Cytochrome c domain-containing protein" evidence="5">
    <location>
        <begin position="29"/>
        <end position="596"/>
    </location>
</feature>
<keyword evidence="3 4" id="KW-0408">Iron</keyword>
<evidence type="ECO:0000256" key="2">
    <source>
        <dbReference type="ARBA" id="ARBA00022723"/>
    </source>
</evidence>
<keyword evidence="1 4" id="KW-0349">Heme</keyword>
<dbReference type="Gene3D" id="1.10.760.10">
    <property type="entry name" value="Cytochrome c-like domain"/>
    <property type="match status" value="1"/>
</dbReference>
<evidence type="ECO:0000256" key="1">
    <source>
        <dbReference type="ARBA" id="ARBA00022617"/>
    </source>
</evidence>
<keyword evidence="5" id="KW-0732">Signal</keyword>
<dbReference type="NCBIfam" id="TIGR02603">
    <property type="entry name" value="CxxCH_TIGR02603"/>
    <property type="match status" value="1"/>
</dbReference>
<name>A0A517Z8T9_9PLAN</name>
<dbReference type="AlphaFoldDB" id="A0A517Z8T9"/>
<dbReference type="OrthoDB" id="228131at2"/>
<evidence type="ECO:0000313" key="8">
    <source>
        <dbReference type="Proteomes" id="UP000320496"/>
    </source>
</evidence>
<keyword evidence="8" id="KW-1185">Reference proteome</keyword>
<proteinExistence type="predicted"/>
<protein>
    <recommendedName>
        <fullName evidence="6">Cytochrome c domain-containing protein</fullName>
    </recommendedName>
</protein>